<dbReference type="RefSeq" id="WP_005031155.1">
    <property type="nucleotide sequence ID" value="NZ_BBLJ01000027.1"/>
</dbReference>
<dbReference type="EMBL" id="CP092085">
    <property type="protein sequence ID" value="UUN98536.1"/>
    <property type="molecule type" value="Genomic_DNA"/>
</dbReference>
<evidence type="ECO:0000313" key="2">
    <source>
        <dbReference type="Proteomes" id="UP000644140"/>
    </source>
</evidence>
<gene>
    <name evidence="1" type="ORF">I9054_003455</name>
</gene>
<dbReference type="eggNOG" id="COG0456">
    <property type="taxonomic scope" value="Bacteria"/>
</dbReference>
<dbReference type="SUPFAM" id="SSF55729">
    <property type="entry name" value="Acyl-CoA N-acyltransferases (Nat)"/>
    <property type="match status" value="1"/>
</dbReference>
<dbReference type="PROSITE" id="PS51186">
    <property type="entry name" value="GNAT"/>
    <property type="match status" value="1"/>
</dbReference>
<dbReference type="InterPro" id="IPR016181">
    <property type="entry name" value="Acyl_CoA_acyltransferase"/>
</dbReference>
<reference evidence="1" key="1">
    <citation type="submission" date="2022-02" db="EMBL/GenBank/DDBJ databases">
        <title>Characterization of Tn125 harboring carbapenem-resistant Acinetobacter bereziniae clinical isolates.</title>
        <authorList>
            <person name="Wong N.-K."/>
            <person name="Pan Q."/>
        </authorList>
    </citation>
    <scope>NUCLEOTIDE SEQUENCE</scope>
    <source>
        <strain evidence="1">GD03393</strain>
    </source>
</reference>
<dbReference type="Gene3D" id="3.40.630.30">
    <property type="match status" value="1"/>
</dbReference>
<dbReference type="AlphaFoldDB" id="A0A0A8TRD3"/>
<dbReference type="Pfam" id="PF00583">
    <property type="entry name" value="Acetyltransf_1"/>
    <property type="match status" value="1"/>
</dbReference>
<dbReference type="PANTHER" id="PTHR43800">
    <property type="entry name" value="PEPTIDYL-LYSINE N-ACETYLTRANSFERASE YJAB"/>
    <property type="match status" value="1"/>
</dbReference>
<evidence type="ECO:0000313" key="1">
    <source>
        <dbReference type="EMBL" id="UUN98536.1"/>
    </source>
</evidence>
<dbReference type="GO" id="GO:0016747">
    <property type="term" value="F:acyltransferase activity, transferring groups other than amino-acyl groups"/>
    <property type="evidence" value="ECO:0007669"/>
    <property type="project" value="InterPro"/>
</dbReference>
<sequence>MTCLIRTIETLDIPRLIEIEKSATQAFLNIPALAWLADSSILSVDDHMQLISKAYGFVSVNLDNQATGFLYAEKQNQDLYIIELDVDGTLQKQGIGRQLLEYIIDFARKHDFSNLTLTTFNDVIWNRPFYEKLGFQKLDDDHLPDYLQKKIQHEVECGFLRESRCAMTLDVLSI</sequence>
<protein>
    <submittedName>
        <fullName evidence="1">GNAT family N-acetyltransferase</fullName>
    </submittedName>
</protein>
<accession>A0A0A8TRD3</accession>
<dbReference type="Proteomes" id="UP000644140">
    <property type="component" value="Chromosome"/>
</dbReference>
<name>A0A0A8TRD3_ACIBZ</name>
<dbReference type="PANTHER" id="PTHR43800:SF1">
    <property type="entry name" value="PEPTIDYL-LYSINE N-ACETYLTRANSFERASE YJAB"/>
    <property type="match status" value="1"/>
</dbReference>
<dbReference type="STRING" id="106648.GCA_000753985_01361"/>
<dbReference type="InterPro" id="IPR000182">
    <property type="entry name" value="GNAT_dom"/>
</dbReference>
<proteinExistence type="predicted"/>
<organism evidence="1 2">
    <name type="scientific">Acinetobacter bereziniae</name>
    <name type="common">Acinetobacter genomosp. 10</name>
    <dbReference type="NCBI Taxonomy" id="106648"/>
    <lineage>
        <taxon>Bacteria</taxon>
        <taxon>Pseudomonadati</taxon>
        <taxon>Pseudomonadota</taxon>
        <taxon>Gammaproteobacteria</taxon>
        <taxon>Moraxellales</taxon>
        <taxon>Moraxellaceae</taxon>
        <taxon>Acinetobacter</taxon>
    </lineage>
</organism>
<dbReference type="CDD" id="cd04301">
    <property type="entry name" value="NAT_SF"/>
    <property type="match status" value="1"/>
</dbReference>